<evidence type="ECO:0000313" key="2">
    <source>
        <dbReference type="EMBL" id="EEH51845.1"/>
    </source>
</evidence>
<evidence type="ECO:0000256" key="1">
    <source>
        <dbReference type="SAM" id="MobiDB-lite"/>
    </source>
</evidence>
<feature type="compositionally biased region" description="Basic residues" evidence="1">
    <location>
        <begin position="17"/>
        <end position="27"/>
    </location>
</feature>
<dbReference type="Proteomes" id="UP000001876">
    <property type="component" value="Unassembled WGS sequence"/>
</dbReference>
<organism evidence="3">
    <name type="scientific">Micromonas pusilla (strain CCMP1545)</name>
    <name type="common">Picoplanktonic green alga</name>
    <dbReference type="NCBI Taxonomy" id="564608"/>
    <lineage>
        <taxon>Eukaryota</taxon>
        <taxon>Viridiplantae</taxon>
        <taxon>Chlorophyta</taxon>
        <taxon>Mamiellophyceae</taxon>
        <taxon>Mamiellales</taxon>
        <taxon>Mamiellaceae</taxon>
        <taxon>Micromonas</taxon>
    </lineage>
</organism>
<dbReference type="EMBL" id="GG663750">
    <property type="protein sequence ID" value="EEH51845.1"/>
    <property type="molecule type" value="Genomic_DNA"/>
</dbReference>
<sequence length="383" mass="39348">MSAAAATRGAPPPPSRARPRARRRRVLARAPRASSATTADADATRDVDDDDDEMEIRRMRAWCDATSRGVDASPSDVAAFNALVDAVVARTTTSASTSTSTSSLANTRWRLLGCAQRTLPSPGAWLASPFFWIAKEAQQESYRLATSAPDLFPPFKLAARLSAGMDAPKTGEMWIDAFGKREVRAGFPFGVIESFLNGFAVAFRAGDATLEFGDDDGDDGGGGDGETTTTTTMMTSRVRVDFGDGAVVGDLVTECVVGLAEETGGGDDATATTRRKMASLVSTRFENTGVVALDGVAVPSGAIMKTLMSPSPSLRERTTGARGHPGVPYAAAIVVVGGGTAGGGTAGGGTAGGGGEAEAEAYLVATAGSCEATSTALLYERVA</sequence>
<feature type="compositionally biased region" description="Low complexity" evidence="1">
    <location>
        <begin position="28"/>
        <end position="41"/>
    </location>
</feature>
<dbReference type="OrthoDB" id="10632037at2759"/>
<evidence type="ECO:0000313" key="3">
    <source>
        <dbReference type="Proteomes" id="UP000001876"/>
    </source>
</evidence>
<gene>
    <name evidence="2" type="ORF">MICPUCDRAFT_53984</name>
</gene>
<reference evidence="2 3" key="1">
    <citation type="journal article" date="2009" name="Science">
        <title>Green evolution and dynamic adaptations revealed by genomes of the marine picoeukaryotes Micromonas.</title>
        <authorList>
            <person name="Worden A.Z."/>
            <person name="Lee J.H."/>
            <person name="Mock T."/>
            <person name="Rouze P."/>
            <person name="Simmons M.P."/>
            <person name="Aerts A.L."/>
            <person name="Allen A.E."/>
            <person name="Cuvelier M.L."/>
            <person name="Derelle E."/>
            <person name="Everett M.V."/>
            <person name="Foulon E."/>
            <person name="Grimwood J."/>
            <person name="Gundlach H."/>
            <person name="Henrissat B."/>
            <person name="Napoli C."/>
            <person name="McDonald S.M."/>
            <person name="Parker M.S."/>
            <person name="Rombauts S."/>
            <person name="Salamov A."/>
            <person name="Von Dassow P."/>
            <person name="Badger J.H."/>
            <person name="Coutinho P.M."/>
            <person name="Demir E."/>
            <person name="Dubchak I."/>
            <person name="Gentemann C."/>
            <person name="Eikrem W."/>
            <person name="Gready J.E."/>
            <person name="John U."/>
            <person name="Lanier W."/>
            <person name="Lindquist E.A."/>
            <person name="Lucas S."/>
            <person name="Mayer K.F."/>
            <person name="Moreau H."/>
            <person name="Not F."/>
            <person name="Otillar R."/>
            <person name="Panaud O."/>
            <person name="Pangilinan J."/>
            <person name="Paulsen I."/>
            <person name="Piegu B."/>
            <person name="Poliakov A."/>
            <person name="Robbens S."/>
            <person name="Schmutz J."/>
            <person name="Toulza E."/>
            <person name="Wyss T."/>
            <person name="Zelensky A."/>
            <person name="Zhou K."/>
            <person name="Armbrust E.V."/>
            <person name="Bhattacharya D."/>
            <person name="Goodenough U.W."/>
            <person name="Van de Peer Y."/>
            <person name="Grigoriev I.V."/>
        </authorList>
    </citation>
    <scope>NUCLEOTIDE SEQUENCE [LARGE SCALE GENOMIC DNA]</scope>
    <source>
        <strain evidence="2 3">CCMP1545</strain>
    </source>
</reference>
<feature type="region of interest" description="Disordered" evidence="1">
    <location>
        <begin position="212"/>
        <end position="232"/>
    </location>
</feature>
<feature type="compositionally biased region" description="Acidic residues" evidence="1">
    <location>
        <begin position="212"/>
        <end position="221"/>
    </location>
</feature>
<dbReference type="AlphaFoldDB" id="C1N881"/>
<proteinExistence type="predicted"/>
<keyword evidence="3" id="KW-1185">Reference proteome</keyword>
<dbReference type="RefSeq" id="XP_003064223.1">
    <property type="nucleotide sequence ID" value="XM_003064177.1"/>
</dbReference>
<name>C1N881_MICPC</name>
<protein>
    <submittedName>
        <fullName evidence="2">Predicted protein</fullName>
    </submittedName>
</protein>
<dbReference type="GeneID" id="9689477"/>
<dbReference type="KEGG" id="mpp:MICPUCDRAFT_53984"/>
<feature type="region of interest" description="Disordered" evidence="1">
    <location>
        <begin position="1"/>
        <end position="51"/>
    </location>
</feature>
<dbReference type="OMA" id="FFWIAKE"/>
<accession>C1N881</accession>